<comment type="caution">
    <text evidence="7">The sequence shown here is derived from an EMBL/GenBank/DDBJ whole genome shotgun (WGS) entry which is preliminary data.</text>
</comment>
<dbReference type="RefSeq" id="WP_084844320.1">
    <property type="nucleotide sequence ID" value="NZ_CP095477.1"/>
</dbReference>
<dbReference type="InterPro" id="IPR029044">
    <property type="entry name" value="Nucleotide-diphossugar_trans"/>
</dbReference>
<dbReference type="Proteomes" id="UP000808906">
    <property type="component" value="Unassembled WGS sequence"/>
</dbReference>
<evidence type="ECO:0000256" key="2">
    <source>
        <dbReference type="ARBA" id="ARBA00006739"/>
    </source>
</evidence>
<dbReference type="SUPFAM" id="SSF53448">
    <property type="entry name" value="Nucleotide-diphospho-sugar transferases"/>
    <property type="match status" value="1"/>
</dbReference>
<evidence type="ECO:0000313" key="7">
    <source>
        <dbReference type="EMBL" id="NKT77709.1"/>
    </source>
</evidence>
<dbReference type="PANTHER" id="PTHR43179:SF12">
    <property type="entry name" value="GALACTOFURANOSYLTRANSFERASE GLFT2"/>
    <property type="match status" value="1"/>
</dbReference>
<proteinExistence type="inferred from homology"/>
<keyword evidence="3" id="KW-0328">Glycosyltransferase</keyword>
<sequence length="291" mass="32037">MRTSVVTVVSGRHDHLRTQLRRLRGSTVAAHDHVVVAMGDRAVTDIVAEHSDATRSVWIPASTDELPLARARNLGAEAAIDRGADLLVFLDVDCVPHPRMLGRYERGAATAQHRDTVLCGPVTYLDAEASTRIREYPGAGVPPVAPHPARPAPPDGTVLVDDRYELFWSLSFAVRPRVWQRLGGFCEDYTGYGGEDTDFAQVAAAAGVGLAWVGGADAYHLHHRVSDPPVEHLDDILRNAAIFERRWGWWPMRGWLDAFESRGLIRFDEQSKAWSRPNAAPVGPVLPALHE</sequence>
<evidence type="ECO:0000313" key="9">
    <source>
        <dbReference type="Proteomes" id="UP000603463"/>
    </source>
</evidence>
<gene>
    <name evidence="6" type="ORF">GS441_01215</name>
    <name evidence="7" type="ORF">GS882_05745</name>
    <name evidence="8" type="ORF">GS947_14295</name>
</gene>
<dbReference type="Proteomes" id="UP000603463">
    <property type="component" value="Unassembled WGS sequence"/>
</dbReference>
<dbReference type="PANTHER" id="PTHR43179">
    <property type="entry name" value="RHAMNOSYLTRANSFERASE WBBL"/>
    <property type="match status" value="1"/>
</dbReference>
<dbReference type="Gene3D" id="3.90.550.10">
    <property type="entry name" value="Spore Coat Polysaccharide Biosynthesis Protein SpsA, Chain A"/>
    <property type="match status" value="1"/>
</dbReference>
<evidence type="ECO:0000256" key="1">
    <source>
        <dbReference type="ARBA" id="ARBA00004776"/>
    </source>
</evidence>
<evidence type="ECO:0000256" key="3">
    <source>
        <dbReference type="ARBA" id="ARBA00022676"/>
    </source>
</evidence>
<keyword evidence="4" id="KW-0808">Transferase</keyword>
<accession>A0A9Q4ZJC5</accession>
<dbReference type="Pfam" id="PF02709">
    <property type="entry name" value="Glyco_transf_7C"/>
    <property type="match status" value="1"/>
</dbReference>
<feature type="domain" description="Galactosyltransferase C-terminal" evidence="5">
    <location>
        <begin position="163"/>
        <end position="223"/>
    </location>
</feature>
<evidence type="ECO:0000313" key="8">
    <source>
        <dbReference type="EMBL" id="NKW42749.1"/>
    </source>
</evidence>
<dbReference type="CDD" id="cd00761">
    <property type="entry name" value="Glyco_tranf_GTA_type"/>
    <property type="match status" value="1"/>
</dbReference>
<dbReference type="EMBL" id="WVBC01000002">
    <property type="protein sequence ID" value="NKT77709.1"/>
    <property type="molecule type" value="Genomic_DNA"/>
</dbReference>
<name>A0A9Q4ZJC5_RHOHA</name>
<dbReference type="GO" id="GO:0016757">
    <property type="term" value="F:glycosyltransferase activity"/>
    <property type="evidence" value="ECO:0007669"/>
    <property type="project" value="UniProtKB-KW"/>
</dbReference>
<evidence type="ECO:0000259" key="5">
    <source>
        <dbReference type="Pfam" id="PF02709"/>
    </source>
</evidence>
<dbReference type="Proteomes" id="UP000608063">
    <property type="component" value="Unassembled WGS sequence"/>
</dbReference>
<comment type="pathway">
    <text evidence="1">Cell wall biogenesis; cell wall polysaccharide biosynthesis.</text>
</comment>
<dbReference type="AlphaFoldDB" id="A0A9Q4ZJC5"/>
<evidence type="ECO:0000313" key="6">
    <source>
        <dbReference type="EMBL" id="MBM4564135.1"/>
    </source>
</evidence>
<reference evidence="6" key="1">
    <citation type="submission" date="2019-11" db="EMBL/GenBank/DDBJ databases">
        <title>Spread of Macrolides and rifampicin resistant Rhodococcus equi in clinical isolates in the USA.</title>
        <authorList>
            <person name="Alvarez-Narvaez S."/>
            <person name="Huber L."/>
            <person name="Cohen N.D."/>
            <person name="Slovis N."/>
            <person name="Greiter M."/>
            <person name="Giguere S."/>
            <person name="Hart K."/>
        </authorList>
    </citation>
    <scope>NUCLEOTIDE SEQUENCE</scope>
    <source>
        <strain evidence="6">Lh_17</strain>
    </source>
</reference>
<dbReference type="InterPro" id="IPR027791">
    <property type="entry name" value="Galactosyl_T_C"/>
</dbReference>
<reference evidence="7" key="2">
    <citation type="journal article" date="2020" name="Environ. Microbiol.">
        <title>The novel and transferable erm(51) gene confers Macrolides, Lincosamides, and Streptogramins B (MLSB) resistance to clonal Rhodococcus equi in the environment.</title>
        <authorList>
            <person name="Huber L."/>
            <person name="Giguere S."/>
            <person name="Slovis N.M."/>
            <person name="Alvarez-Narvaez S."/>
            <person name="Hart K.A."/>
            <person name="Greiter M."/>
            <person name="Morris E.R.A."/>
            <person name="Cohen N.D."/>
        </authorList>
    </citation>
    <scope>NUCLEOTIDE SEQUENCE</scope>
    <source>
        <strain evidence="7">Lh_116_1</strain>
        <strain evidence="8">Lh_16_1</strain>
    </source>
</reference>
<dbReference type="EMBL" id="WVDC01000005">
    <property type="protein sequence ID" value="NKW42749.1"/>
    <property type="molecule type" value="Genomic_DNA"/>
</dbReference>
<organism evidence="7 9">
    <name type="scientific">Rhodococcus hoagii</name>
    <name type="common">Corynebacterium equii</name>
    <dbReference type="NCBI Taxonomy" id="43767"/>
    <lineage>
        <taxon>Bacteria</taxon>
        <taxon>Bacillati</taxon>
        <taxon>Actinomycetota</taxon>
        <taxon>Actinomycetes</taxon>
        <taxon>Mycobacteriales</taxon>
        <taxon>Nocardiaceae</taxon>
        <taxon>Prescottella</taxon>
    </lineage>
</organism>
<protein>
    <submittedName>
        <fullName evidence="7">Glycosyltransferase family 2 protein</fullName>
    </submittedName>
</protein>
<comment type="similarity">
    <text evidence="2">Belongs to the glycosyltransferase 2 family.</text>
</comment>
<evidence type="ECO:0000256" key="4">
    <source>
        <dbReference type="ARBA" id="ARBA00022679"/>
    </source>
</evidence>
<dbReference type="EMBL" id="WUXR01000001">
    <property type="protein sequence ID" value="MBM4564135.1"/>
    <property type="molecule type" value="Genomic_DNA"/>
</dbReference>